<organism evidence="1 2">
    <name type="scientific">Corynebacterium silvaticum</name>
    <dbReference type="NCBI Taxonomy" id="2320431"/>
    <lineage>
        <taxon>Bacteria</taxon>
        <taxon>Bacillati</taxon>
        <taxon>Actinomycetota</taxon>
        <taxon>Actinomycetes</taxon>
        <taxon>Mycobacteriales</taxon>
        <taxon>Corynebacteriaceae</taxon>
        <taxon>Corynebacterium</taxon>
    </lineage>
</organism>
<reference evidence="1 2" key="4">
    <citation type="journal article" date="2020" name="PLoS ONE">
        <title>Taxonomic classification of strain PO100/5 shows a broader geographic distribution and genetic markers of the recently described Corynebacterium silvaticum.</title>
        <authorList>
            <person name="Viana M.V.C."/>
            <person name="Profeta R."/>
            <person name="da Silva A.L."/>
            <person name="Hurtado R."/>
            <person name="Cerqueira J.C."/>
            <person name="Ribeiro B.F.S."/>
            <person name="Almeida M.O."/>
            <person name="Morais-Rodrigues F."/>
            <person name="Soares S.C."/>
            <person name="Oliveira M."/>
            <person name="Tavares L."/>
            <person name="Figueiredo H."/>
            <person name="Wattam A.R."/>
            <person name="Barh D."/>
            <person name="Ghosh P."/>
            <person name="Silva A."/>
            <person name="Azevedo V."/>
        </authorList>
    </citation>
    <scope>NUCLEOTIDE SEQUENCE [LARGE SCALE GENOMIC DNA]</scope>
    <source>
        <strain evidence="1 2">PO100/5</strain>
    </source>
</reference>
<evidence type="ECO:0000313" key="1">
    <source>
        <dbReference type="EMBL" id="WCV10573.1"/>
    </source>
</evidence>
<proteinExistence type="predicted"/>
<dbReference type="Proteomes" id="UP000195652">
    <property type="component" value="Chromosome"/>
</dbReference>
<sequence>MGAGVVDAHAAVCSALACSGRSCDDARPAPKPVAVPTPIVETVPAPAPSGPELVDLDPSDSLAPELDLPIVDAEPAPVAEAPVEPRPIVWKPVSEERERPGRDHRKEPAKQQCSRFERLLTWKKCS</sequence>
<name>A0ACD4PZ65_9CORY</name>
<reference evidence="1 2" key="3">
    <citation type="journal article" date="2020" name="Int. J. Syst. Evol. Microbiol.">
        <title>Corynebacterium silvaticum sp. nov., a unique group of NTTB corynebacteria in wild boar and roe deer.</title>
        <authorList>
            <person name="Dangel A."/>
            <person name="Berger A."/>
            <person name="Rau J."/>
            <person name="Eisenberg T."/>
            <person name="Kampfer P."/>
            <person name="Margos G."/>
            <person name="Contzen M."/>
            <person name="Busse H.J."/>
            <person name="Konrad R."/>
            <person name="Peters M."/>
            <person name="Sting R."/>
            <person name="Sing A."/>
        </authorList>
    </citation>
    <scope>NUCLEOTIDE SEQUENCE [LARGE SCALE GENOMIC DNA]</scope>
    <source>
        <strain evidence="1 2">PO100/5</strain>
    </source>
</reference>
<dbReference type="EMBL" id="CP021417">
    <property type="protein sequence ID" value="WCV10573.1"/>
    <property type="molecule type" value="Genomic_DNA"/>
</dbReference>
<gene>
    <name evidence="1" type="ORF">CBE74_12785</name>
</gene>
<reference evidence="1 2" key="2">
    <citation type="journal article" date="2020" name="Antonie Van Leeuwenhoek">
        <title>Phylogenomic characterisation of a novel corynebacterial species pathogenic to animals.</title>
        <authorList>
            <person name="Moller J."/>
            <person name="Musella L."/>
            <person name="Melnikov V."/>
            <person name="Geissdorfer W."/>
            <person name="Burkovski A."/>
            <person name="Sangal V."/>
        </authorList>
    </citation>
    <scope>NUCLEOTIDE SEQUENCE [LARGE SCALE GENOMIC DNA]</scope>
    <source>
        <strain evidence="1 2">PO100/5</strain>
    </source>
</reference>
<reference evidence="1 2" key="1">
    <citation type="journal article" date="2014" name="BMC Vet. Res.">
        <title>First report of Corynebacterium pseudotuberculosis from caseous lymphadenitis lesions in Black Alentejano pig (Sus scrofa domesticus).</title>
        <authorList>
            <person name="Oliveira M."/>
            <person name="Barroco C."/>
            <person name="Mottola C."/>
            <person name="Santos R."/>
            <person name="Lemsaddek A."/>
            <person name="Tavares L."/>
            <person name="Semedo-Lemsaddek T."/>
        </authorList>
    </citation>
    <scope>NUCLEOTIDE SEQUENCE [LARGE SCALE GENOMIC DNA]</scope>
    <source>
        <strain evidence="1 2">PO100/5</strain>
    </source>
</reference>
<accession>A0ACD4PZ65</accession>
<protein>
    <submittedName>
        <fullName evidence="1">Uncharacterized protein</fullName>
    </submittedName>
</protein>
<evidence type="ECO:0000313" key="2">
    <source>
        <dbReference type="Proteomes" id="UP000195652"/>
    </source>
</evidence>
<keyword evidence="2" id="KW-1185">Reference proteome</keyword>